<dbReference type="Gene3D" id="3.30.565.10">
    <property type="entry name" value="Histidine kinase-like ATPase, C-terminal domain"/>
    <property type="match status" value="1"/>
</dbReference>
<dbReference type="Pfam" id="PF00512">
    <property type="entry name" value="HisKA"/>
    <property type="match status" value="1"/>
</dbReference>
<dbReference type="PANTHER" id="PTHR45436:SF1">
    <property type="entry name" value="SENSOR PROTEIN QSEC"/>
    <property type="match status" value="1"/>
</dbReference>
<feature type="transmembrane region" description="Helical" evidence="11">
    <location>
        <begin position="12"/>
        <end position="34"/>
    </location>
</feature>
<dbReference type="InterPro" id="IPR036097">
    <property type="entry name" value="HisK_dim/P_sf"/>
</dbReference>
<dbReference type="SUPFAM" id="SSF47384">
    <property type="entry name" value="Homodimeric domain of signal transducing histidine kinase"/>
    <property type="match status" value="1"/>
</dbReference>
<dbReference type="PRINTS" id="PR00344">
    <property type="entry name" value="BCTRLSENSOR"/>
</dbReference>
<dbReference type="InterPro" id="IPR036890">
    <property type="entry name" value="HATPase_C_sf"/>
</dbReference>
<keyword evidence="10 11" id="KW-0472">Membrane</keyword>
<dbReference type="PROSITE" id="PS50885">
    <property type="entry name" value="HAMP"/>
    <property type="match status" value="1"/>
</dbReference>
<dbReference type="CDD" id="cd00075">
    <property type="entry name" value="HATPase"/>
    <property type="match status" value="1"/>
</dbReference>
<keyword evidence="15" id="KW-1185">Reference proteome</keyword>
<protein>
    <recommendedName>
        <fullName evidence="3">histidine kinase</fullName>
        <ecNumber evidence="3">2.7.13.3</ecNumber>
    </recommendedName>
</protein>
<feature type="domain" description="HAMP" evidence="13">
    <location>
        <begin position="188"/>
        <end position="239"/>
    </location>
</feature>
<dbReference type="InterPro" id="IPR003661">
    <property type="entry name" value="HisK_dim/P_dom"/>
</dbReference>
<comment type="catalytic activity">
    <reaction evidence="1">
        <text>ATP + protein L-histidine = ADP + protein N-phospho-L-histidine.</text>
        <dbReference type="EC" id="2.7.13.3"/>
    </reaction>
</comment>
<evidence type="ECO:0000256" key="8">
    <source>
        <dbReference type="ARBA" id="ARBA00022989"/>
    </source>
</evidence>
<dbReference type="InterPro" id="IPR013727">
    <property type="entry name" value="2CSK_N"/>
</dbReference>
<comment type="subcellular location">
    <subcellularLocation>
        <location evidence="2">Membrane</location>
    </subcellularLocation>
</comment>
<dbReference type="GO" id="GO:0000155">
    <property type="term" value="F:phosphorelay sensor kinase activity"/>
    <property type="evidence" value="ECO:0007669"/>
    <property type="project" value="InterPro"/>
</dbReference>
<evidence type="ECO:0000256" key="6">
    <source>
        <dbReference type="ARBA" id="ARBA00022692"/>
    </source>
</evidence>
<evidence type="ECO:0000256" key="5">
    <source>
        <dbReference type="ARBA" id="ARBA00022679"/>
    </source>
</evidence>
<name>A0A7W9ZIL0_NOVIT</name>
<proteinExistence type="predicted"/>
<evidence type="ECO:0000256" key="11">
    <source>
        <dbReference type="SAM" id="Phobius"/>
    </source>
</evidence>
<evidence type="ECO:0000256" key="1">
    <source>
        <dbReference type="ARBA" id="ARBA00000085"/>
    </source>
</evidence>
<dbReference type="PANTHER" id="PTHR45436">
    <property type="entry name" value="SENSOR HISTIDINE KINASE YKOH"/>
    <property type="match status" value="1"/>
</dbReference>
<dbReference type="SMART" id="SM00387">
    <property type="entry name" value="HATPase_c"/>
    <property type="match status" value="1"/>
</dbReference>
<gene>
    <name evidence="14" type="ORF">FHS48_003339</name>
</gene>
<evidence type="ECO:0000313" key="14">
    <source>
        <dbReference type="EMBL" id="MBB6211895.1"/>
    </source>
</evidence>
<organism evidence="14 15">
    <name type="scientific">Novispirillum itersonii</name>
    <name type="common">Aquaspirillum itersonii</name>
    <dbReference type="NCBI Taxonomy" id="189"/>
    <lineage>
        <taxon>Bacteria</taxon>
        <taxon>Pseudomonadati</taxon>
        <taxon>Pseudomonadota</taxon>
        <taxon>Alphaproteobacteria</taxon>
        <taxon>Rhodospirillales</taxon>
        <taxon>Novispirillaceae</taxon>
        <taxon>Novispirillum</taxon>
    </lineage>
</organism>
<keyword evidence="9" id="KW-0902">Two-component regulatory system</keyword>
<keyword evidence="5 14" id="KW-0808">Transferase</keyword>
<keyword evidence="8 11" id="KW-1133">Transmembrane helix</keyword>
<keyword evidence="6 11" id="KW-0812">Transmembrane</keyword>
<dbReference type="InterPro" id="IPR004358">
    <property type="entry name" value="Sig_transdc_His_kin-like_C"/>
</dbReference>
<evidence type="ECO:0000256" key="7">
    <source>
        <dbReference type="ARBA" id="ARBA00022777"/>
    </source>
</evidence>
<dbReference type="Pfam" id="PF02518">
    <property type="entry name" value="HATPase_c"/>
    <property type="match status" value="1"/>
</dbReference>
<accession>A0A7W9ZIL0</accession>
<dbReference type="Proteomes" id="UP000544872">
    <property type="component" value="Unassembled WGS sequence"/>
</dbReference>
<dbReference type="InterPro" id="IPR005467">
    <property type="entry name" value="His_kinase_dom"/>
</dbReference>
<dbReference type="InterPro" id="IPR003660">
    <property type="entry name" value="HAMP_dom"/>
</dbReference>
<dbReference type="CDD" id="cd00082">
    <property type="entry name" value="HisKA"/>
    <property type="match status" value="1"/>
</dbReference>
<dbReference type="AlphaFoldDB" id="A0A7W9ZIL0"/>
<comment type="caution">
    <text evidence="14">The sequence shown here is derived from an EMBL/GenBank/DDBJ whole genome shotgun (WGS) entry which is preliminary data.</text>
</comment>
<evidence type="ECO:0000259" key="12">
    <source>
        <dbReference type="PROSITE" id="PS50109"/>
    </source>
</evidence>
<evidence type="ECO:0000259" key="13">
    <source>
        <dbReference type="PROSITE" id="PS50885"/>
    </source>
</evidence>
<feature type="domain" description="Histidine kinase" evidence="12">
    <location>
        <begin position="247"/>
        <end position="459"/>
    </location>
</feature>
<dbReference type="RefSeq" id="WP_184265063.1">
    <property type="nucleotide sequence ID" value="NZ_JACIIX010000014.1"/>
</dbReference>
<dbReference type="SMART" id="SM00388">
    <property type="entry name" value="HisKA"/>
    <property type="match status" value="1"/>
</dbReference>
<evidence type="ECO:0000256" key="4">
    <source>
        <dbReference type="ARBA" id="ARBA00022553"/>
    </source>
</evidence>
<evidence type="ECO:0000313" key="15">
    <source>
        <dbReference type="Proteomes" id="UP000544872"/>
    </source>
</evidence>
<keyword evidence="4" id="KW-0597">Phosphoprotein</keyword>
<reference evidence="14 15" key="1">
    <citation type="submission" date="2020-08" db="EMBL/GenBank/DDBJ databases">
        <title>Genomic Encyclopedia of Type Strains, Phase IV (KMG-IV): sequencing the most valuable type-strain genomes for metagenomic binning, comparative biology and taxonomic classification.</title>
        <authorList>
            <person name="Goeker M."/>
        </authorList>
    </citation>
    <scope>NUCLEOTIDE SEQUENCE [LARGE SCALE GENOMIC DNA]</scope>
    <source>
        <strain evidence="14 15">DSM 11590</strain>
    </source>
</reference>
<dbReference type="InterPro" id="IPR050428">
    <property type="entry name" value="TCS_sensor_his_kinase"/>
</dbReference>
<dbReference type="Pfam" id="PF08521">
    <property type="entry name" value="2CSK_N"/>
    <property type="match status" value="1"/>
</dbReference>
<evidence type="ECO:0000256" key="2">
    <source>
        <dbReference type="ARBA" id="ARBA00004370"/>
    </source>
</evidence>
<dbReference type="Gene3D" id="1.10.287.130">
    <property type="match status" value="1"/>
</dbReference>
<sequence length="463" mass="50675">MIRHETSLFSRLALRVTLILSFGAALMISAAWYYGRSAANQTFDHLLLGAALQMAGSLSIEDGKLTASLPQSAFEMLGLAPEDRIFYRLIDTEGQTLTGYGDLAGYIDYTAARQKPVFLNDEYRGTPVRLVVVSRVLSDPPLSGWAYVLVAQTTAARSELTQEITGRAMLLVALMSALALAATILAVRYSLQPITALGEMISRRDPQDLTPLTLNAPKELRPFLGSINHFMERLDQRVVLLQRFIADAAHQIRTPLTALSAQIDMLDEREVSPAGLQSVERIRTRTNELSRLTGQLLSHAMVIHRASTVNLEKVDLVLIARQAYRTAIPITVNPDIVVSFEADQPQLWVAGDVVSLREAIVNLISNALCHGSVALLAVRVGVAEGRAQVEITDDGPGIPPEKWPLVVKRFMTTKASEGSTGLGFSIAVEVATAHGGEIGFREKLPDRCFSVLLTIPLWQEERD</sequence>
<evidence type="ECO:0000256" key="9">
    <source>
        <dbReference type="ARBA" id="ARBA00023012"/>
    </source>
</evidence>
<evidence type="ECO:0000256" key="10">
    <source>
        <dbReference type="ARBA" id="ARBA00023136"/>
    </source>
</evidence>
<dbReference type="InterPro" id="IPR003594">
    <property type="entry name" value="HATPase_dom"/>
</dbReference>
<dbReference type="SUPFAM" id="SSF55874">
    <property type="entry name" value="ATPase domain of HSP90 chaperone/DNA topoisomerase II/histidine kinase"/>
    <property type="match status" value="1"/>
</dbReference>
<dbReference type="EC" id="2.7.13.3" evidence="3"/>
<keyword evidence="7 14" id="KW-0418">Kinase</keyword>
<dbReference type="EMBL" id="JACIIX010000014">
    <property type="protein sequence ID" value="MBB6211895.1"/>
    <property type="molecule type" value="Genomic_DNA"/>
</dbReference>
<dbReference type="PROSITE" id="PS50109">
    <property type="entry name" value="HIS_KIN"/>
    <property type="match status" value="1"/>
</dbReference>
<evidence type="ECO:0000256" key="3">
    <source>
        <dbReference type="ARBA" id="ARBA00012438"/>
    </source>
</evidence>
<dbReference type="GO" id="GO:0005886">
    <property type="term" value="C:plasma membrane"/>
    <property type="evidence" value="ECO:0007669"/>
    <property type="project" value="TreeGrafter"/>
</dbReference>